<dbReference type="Proteomes" id="UP000000851">
    <property type="component" value="Chromosome"/>
</dbReference>
<dbReference type="EMBL" id="CP001700">
    <property type="protein sequence ID" value="ACU73220.1"/>
    <property type="molecule type" value="Genomic_DNA"/>
</dbReference>
<accession>C7QJY2</accession>
<evidence type="ECO:0000256" key="4">
    <source>
        <dbReference type="ARBA" id="ARBA00022692"/>
    </source>
</evidence>
<evidence type="ECO:0000256" key="7">
    <source>
        <dbReference type="SAM" id="Phobius"/>
    </source>
</evidence>
<name>C7QJY2_CATAD</name>
<dbReference type="AlphaFoldDB" id="C7QJY2"/>
<dbReference type="InterPro" id="IPR036259">
    <property type="entry name" value="MFS_trans_sf"/>
</dbReference>
<feature type="transmembrane region" description="Helical" evidence="7">
    <location>
        <begin position="257"/>
        <end position="276"/>
    </location>
</feature>
<evidence type="ECO:0000256" key="6">
    <source>
        <dbReference type="ARBA" id="ARBA00023136"/>
    </source>
</evidence>
<feature type="transmembrane region" description="Helical" evidence="7">
    <location>
        <begin position="134"/>
        <end position="160"/>
    </location>
</feature>
<evidence type="ECO:0000256" key="1">
    <source>
        <dbReference type="ARBA" id="ARBA00004429"/>
    </source>
</evidence>
<dbReference type="CDD" id="cd06173">
    <property type="entry name" value="MFS_MefA_like"/>
    <property type="match status" value="1"/>
</dbReference>
<feature type="transmembrane region" description="Helical" evidence="7">
    <location>
        <begin position="228"/>
        <end position="245"/>
    </location>
</feature>
<dbReference type="PANTHER" id="PTHR23513:SF9">
    <property type="entry name" value="ENTEROBACTIN EXPORTER ENTS"/>
    <property type="match status" value="1"/>
</dbReference>
<protein>
    <submittedName>
        <fullName evidence="8">Major facilitator superfamily MFS_1</fullName>
    </submittedName>
</protein>
<evidence type="ECO:0000313" key="8">
    <source>
        <dbReference type="EMBL" id="ACU73220.1"/>
    </source>
</evidence>
<dbReference type="InterPro" id="IPR010290">
    <property type="entry name" value="TM_effector"/>
</dbReference>
<dbReference type="SUPFAM" id="SSF103473">
    <property type="entry name" value="MFS general substrate transporter"/>
    <property type="match status" value="1"/>
</dbReference>
<dbReference type="Gene3D" id="1.20.1250.20">
    <property type="entry name" value="MFS general substrate transporter like domains"/>
    <property type="match status" value="1"/>
</dbReference>
<keyword evidence="5 7" id="KW-1133">Transmembrane helix</keyword>
<keyword evidence="6 7" id="KW-0472">Membrane</keyword>
<reference evidence="8 9" key="1">
    <citation type="journal article" date="2009" name="Stand. Genomic Sci.">
        <title>Complete genome sequence of Catenulispora acidiphila type strain (ID 139908).</title>
        <authorList>
            <person name="Copeland A."/>
            <person name="Lapidus A."/>
            <person name="Glavina Del Rio T."/>
            <person name="Nolan M."/>
            <person name="Lucas S."/>
            <person name="Chen F."/>
            <person name="Tice H."/>
            <person name="Cheng J.F."/>
            <person name="Bruce D."/>
            <person name="Goodwin L."/>
            <person name="Pitluck S."/>
            <person name="Mikhailova N."/>
            <person name="Pati A."/>
            <person name="Ivanova N."/>
            <person name="Mavromatis K."/>
            <person name="Chen A."/>
            <person name="Palaniappan K."/>
            <person name="Chain P."/>
            <person name="Land M."/>
            <person name="Hauser L."/>
            <person name="Chang Y.J."/>
            <person name="Jeffries C.D."/>
            <person name="Chertkov O."/>
            <person name="Brettin T."/>
            <person name="Detter J.C."/>
            <person name="Han C."/>
            <person name="Ali Z."/>
            <person name="Tindall B.J."/>
            <person name="Goker M."/>
            <person name="Bristow J."/>
            <person name="Eisen J.A."/>
            <person name="Markowitz V."/>
            <person name="Hugenholtz P."/>
            <person name="Kyrpides N.C."/>
            <person name="Klenk H.P."/>
        </authorList>
    </citation>
    <scope>NUCLEOTIDE SEQUENCE [LARGE SCALE GENOMIC DNA]</scope>
    <source>
        <strain evidence="9">DSM 44928 / JCM 14897 / NBRC 102108 / NRRL B-24433 / ID139908</strain>
    </source>
</reference>
<dbReference type="KEGG" id="cai:Caci_4356"/>
<evidence type="ECO:0000313" key="9">
    <source>
        <dbReference type="Proteomes" id="UP000000851"/>
    </source>
</evidence>
<proteinExistence type="predicted"/>
<dbReference type="InParanoid" id="C7QJY2"/>
<keyword evidence="2" id="KW-0813">Transport</keyword>
<dbReference type="HOGENOM" id="CLU_034180_11_0_11"/>
<organism evidence="8 9">
    <name type="scientific">Catenulispora acidiphila (strain DSM 44928 / JCM 14897 / NBRC 102108 / NRRL B-24433 / ID139908)</name>
    <dbReference type="NCBI Taxonomy" id="479433"/>
    <lineage>
        <taxon>Bacteria</taxon>
        <taxon>Bacillati</taxon>
        <taxon>Actinomycetota</taxon>
        <taxon>Actinomycetes</taxon>
        <taxon>Catenulisporales</taxon>
        <taxon>Catenulisporaceae</taxon>
        <taxon>Catenulispora</taxon>
    </lineage>
</organism>
<keyword evidence="9" id="KW-1185">Reference proteome</keyword>
<feature type="transmembrane region" description="Helical" evidence="7">
    <location>
        <begin position="17"/>
        <end position="42"/>
    </location>
</feature>
<keyword evidence="3" id="KW-1003">Cell membrane</keyword>
<dbReference type="PANTHER" id="PTHR23513">
    <property type="entry name" value="INTEGRAL MEMBRANE EFFLUX PROTEIN-RELATED"/>
    <property type="match status" value="1"/>
</dbReference>
<keyword evidence="4 7" id="KW-0812">Transmembrane</keyword>
<dbReference type="Pfam" id="PF05977">
    <property type="entry name" value="MFS_3"/>
    <property type="match status" value="1"/>
</dbReference>
<feature type="transmembrane region" description="Helical" evidence="7">
    <location>
        <begin position="63"/>
        <end position="84"/>
    </location>
</feature>
<dbReference type="STRING" id="479433.Caci_4356"/>
<dbReference type="GO" id="GO:0005886">
    <property type="term" value="C:plasma membrane"/>
    <property type="evidence" value="ECO:0007669"/>
    <property type="project" value="UniProtKB-SubCell"/>
</dbReference>
<evidence type="ECO:0000256" key="2">
    <source>
        <dbReference type="ARBA" id="ARBA00022448"/>
    </source>
</evidence>
<comment type="subcellular location">
    <subcellularLocation>
        <location evidence="1">Cell inner membrane</location>
        <topology evidence="1">Multi-pass membrane protein</topology>
    </subcellularLocation>
</comment>
<evidence type="ECO:0000256" key="3">
    <source>
        <dbReference type="ARBA" id="ARBA00022475"/>
    </source>
</evidence>
<gene>
    <name evidence="8" type="ordered locus">Caci_4356</name>
</gene>
<sequence length="388" mass="39141" precursor="true">MTTVAVLFQVWRSTGSAAWTGAIGLAQAVPLVAFGLFAGALADRLDRRRFYLACTAGQGACSALLALQALFGTFPVVGVLLVVAGQSLFGAGSGPAARTFLPQLVRTEQLGAAIALNRIAFQGSMMVGPAVGGLVVAAAGVGGCYLVDSLSFGVAFYGAFRLPRMAMRAVQAPRAGLRGVADGLSYLMHAAPVRGALLTDLATTVLTMPVSLFPLLNAERFGGNPRTLGLFLAAIAVGGVTASVFSGTFTRLPRPGAVMLLGSTVWAAALLTLGLVSNAWLGLACLGVAGAADTLAVVSRSTVVQLNTPNEMLGRVAAAEQIAGQAGPELGNLRAGLTAAATSGSVALVSGGVLCLGALALIVVKTPQLRAFTRPMTTVEPPQPVGVG</sequence>
<feature type="transmembrane region" description="Helical" evidence="7">
    <location>
        <begin position="339"/>
        <end position="364"/>
    </location>
</feature>
<evidence type="ECO:0000256" key="5">
    <source>
        <dbReference type="ARBA" id="ARBA00022989"/>
    </source>
</evidence>
<dbReference type="eggNOG" id="COG0477">
    <property type="taxonomic scope" value="Bacteria"/>
</dbReference>